<proteinExistence type="predicted"/>
<sequence length="289" mass="33460">MQNKIQYYLSQTGIDRLINGAFKQVTIDQPSDPIVFIAEYLPFTEGDAVTITKNKVAGVNYQQIKTNLQAIAEDQEQEDDEDDSFNEKTLNPGAAYQMEPHKYQTSVFYNSPNQTRTNTSLNGQHPTEDDSKLYMMIKNNSILTLSDIIEQFKDDFQQNLEQLYELASQNQTLALVDDQSKSYGESTPTAKMLEEYLKIRSKKYQNVIEINQLAKGGEAIVFRLEHHEIDEVVIKTNLDLSNNSQKAFIDFMRETLYLKILQNKDYIAEVREEIIQYDQHNRKSLEDTR</sequence>
<accession>A0A078AI37</accession>
<evidence type="ECO:0000313" key="1">
    <source>
        <dbReference type="EMBL" id="CDW80463.1"/>
    </source>
</evidence>
<dbReference type="EMBL" id="CCKQ01008993">
    <property type="protein sequence ID" value="CDW80463.1"/>
    <property type="molecule type" value="Genomic_DNA"/>
</dbReference>
<dbReference type="AlphaFoldDB" id="A0A078AI37"/>
<reference evidence="1 2" key="1">
    <citation type="submission" date="2014-06" db="EMBL/GenBank/DDBJ databases">
        <authorList>
            <person name="Swart Estienne"/>
        </authorList>
    </citation>
    <scope>NUCLEOTIDE SEQUENCE [LARGE SCALE GENOMIC DNA]</scope>
    <source>
        <strain evidence="1 2">130c</strain>
    </source>
</reference>
<name>A0A078AI37_STYLE</name>
<dbReference type="Proteomes" id="UP000039865">
    <property type="component" value="Unassembled WGS sequence"/>
</dbReference>
<dbReference type="SUPFAM" id="SSF47391">
    <property type="entry name" value="Dimerization-anchoring domain of cAMP-dependent PK regulatory subunit"/>
    <property type="match status" value="1"/>
</dbReference>
<organism evidence="1 2">
    <name type="scientific">Stylonychia lemnae</name>
    <name type="common">Ciliate</name>
    <dbReference type="NCBI Taxonomy" id="5949"/>
    <lineage>
        <taxon>Eukaryota</taxon>
        <taxon>Sar</taxon>
        <taxon>Alveolata</taxon>
        <taxon>Ciliophora</taxon>
        <taxon>Intramacronucleata</taxon>
        <taxon>Spirotrichea</taxon>
        <taxon>Stichotrichia</taxon>
        <taxon>Sporadotrichida</taxon>
        <taxon>Oxytrichidae</taxon>
        <taxon>Stylonychinae</taxon>
        <taxon>Stylonychia</taxon>
    </lineage>
</organism>
<gene>
    <name evidence="1" type="primary">Contig17541.g18658</name>
    <name evidence="1" type="ORF">STYLEM_9461</name>
</gene>
<dbReference type="InParanoid" id="A0A078AI37"/>
<protein>
    <submittedName>
        <fullName evidence="1">Uncharacterized protein</fullName>
    </submittedName>
</protein>
<keyword evidence="2" id="KW-1185">Reference proteome</keyword>
<evidence type="ECO:0000313" key="2">
    <source>
        <dbReference type="Proteomes" id="UP000039865"/>
    </source>
</evidence>